<protein>
    <submittedName>
        <fullName evidence="2">Uncharacterized protein</fullName>
    </submittedName>
</protein>
<dbReference type="Proteomes" id="UP000663866">
    <property type="component" value="Unassembled WGS sequence"/>
</dbReference>
<accession>A0A819TTS0</accession>
<dbReference type="Proteomes" id="UP000663842">
    <property type="component" value="Unassembled WGS sequence"/>
</dbReference>
<dbReference type="EMBL" id="CAJOBI010000367">
    <property type="protein sequence ID" value="CAF3817853.1"/>
    <property type="molecule type" value="Genomic_DNA"/>
</dbReference>
<dbReference type="EMBL" id="CAJOBF010004970">
    <property type="protein sequence ID" value="CAF4159297.1"/>
    <property type="molecule type" value="Genomic_DNA"/>
</dbReference>
<evidence type="ECO:0000313" key="2">
    <source>
        <dbReference type="EMBL" id="CAF4080450.1"/>
    </source>
</evidence>
<keyword evidence="4" id="KW-1185">Reference proteome</keyword>
<dbReference type="AlphaFoldDB" id="A0A819TTS0"/>
<dbReference type="Proteomes" id="UP000676336">
    <property type="component" value="Unassembled WGS sequence"/>
</dbReference>
<gene>
    <name evidence="2" type="ORF">OVN521_LOCUS19739</name>
    <name evidence="1" type="ORF">SMN809_LOCUS2108</name>
    <name evidence="3" type="ORF">UXM345_LOCUS25593</name>
</gene>
<evidence type="ECO:0000313" key="4">
    <source>
        <dbReference type="Proteomes" id="UP000663866"/>
    </source>
</evidence>
<sequence>MPQLYDHVFAHIARLGYPVRLTKPNLVVSEIRHVSLIRPRPKHTNFHCLTLRANFIVGKLRITCFHIRIKYSKSDCSSELFSTVVVQAFRSTLNAQ</sequence>
<name>A0A819TTS0_9BILA</name>
<evidence type="ECO:0000313" key="1">
    <source>
        <dbReference type="EMBL" id="CAF3817853.1"/>
    </source>
</evidence>
<comment type="caution">
    <text evidence="2">The sequence shown here is derived from an EMBL/GenBank/DDBJ whole genome shotgun (WGS) entry which is preliminary data.</text>
</comment>
<organism evidence="2 4">
    <name type="scientific">Rotaria magnacalcarata</name>
    <dbReference type="NCBI Taxonomy" id="392030"/>
    <lineage>
        <taxon>Eukaryota</taxon>
        <taxon>Metazoa</taxon>
        <taxon>Spiralia</taxon>
        <taxon>Gnathifera</taxon>
        <taxon>Rotifera</taxon>
        <taxon>Eurotatoria</taxon>
        <taxon>Bdelloidea</taxon>
        <taxon>Philodinida</taxon>
        <taxon>Philodinidae</taxon>
        <taxon>Rotaria</taxon>
    </lineage>
</organism>
<evidence type="ECO:0000313" key="3">
    <source>
        <dbReference type="EMBL" id="CAF4159297.1"/>
    </source>
</evidence>
<reference evidence="2" key="1">
    <citation type="submission" date="2021-02" db="EMBL/GenBank/DDBJ databases">
        <authorList>
            <person name="Nowell W R."/>
        </authorList>
    </citation>
    <scope>NUCLEOTIDE SEQUENCE</scope>
</reference>
<proteinExistence type="predicted"/>
<dbReference type="EMBL" id="CAJOBG010003778">
    <property type="protein sequence ID" value="CAF4080450.1"/>
    <property type="molecule type" value="Genomic_DNA"/>
</dbReference>